<dbReference type="RefSeq" id="WP_188591433.1">
    <property type="nucleotide sequence ID" value="NZ_BMFU01000001.1"/>
</dbReference>
<feature type="domain" description="HTH araC/xylS-type" evidence="4">
    <location>
        <begin position="169"/>
        <end position="267"/>
    </location>
</feature>
<dbReference type="InterPro" id="IPR009057">
    <property type="entry name" value="Homeodomain-like_sf"/>
</dbReference>
<dbReference type="PRINTS" id="PR00032">
    <property type="entry name" value="HTHARAC"/>
</dbReference>
<evidence type="ECO:0000259" key="4">
    <source>
        <dbReference type="PROSITE" id="PS01124"/>
    </source>
</evidence>
<proteinExistence type="predicted"/>
<protein>
    <recommendedName>
        <fullName evidence="8">AraC family transcriptional regulator</fullName>
    </recommendedName>
</protein>
<dbReference type="Proteomes" id="UP000652153">
    <property type="component" value="Unassembled WGS sequence"/>
</dbReference>
<dbReference type="Gene3D" id="1.10.10.60">
    <property type="entry name" value="Homeodomain-like"/>
    <property type="match status" value="2"/>
</dbReference>
<evidence type="ECO:0000313" key="7">
    <source>
        <dbReference type="Proteomes" id="UP000652153"/>
    </source>
</evidence>
<dbReference type="SMART" id="SM00342">
    <property type="entry name" value="HTH_ARAC"/>
    <property type="match status" value="1"/>
</dbReference>
<dbReference type="PROSITE" id="PS50983">
    <property type="entry name" value="FE_B12_PBP"/>
    <property type="match status" value="1"/>
</dbReference>
<accession>A0ABQ1Z1J9</accession>
<dbReference type="Pfam" id="PF01497">
    <property type="entry name" value="Peripla_BP_2"/>
    <property type="match status" value="1"/>
</dbReference>
<reference evidence="7" key="1">
    <citation type="journal article" date="2019" name="Int. J. Syst. Evol. Microbiol.">
        <title>The Global Catalogue of Microorganisms (GCM) 10K type strain sequencing project: providing services to taxonomists for standard genome sequencing and annotation.</title>
        <authorList>
            <consortium name="The Broad Institute Genomics Platform"/>
            <consortium name="The Broad Institute Genome Sequencing Center for Infectious Disease"/>
            <person name="Wu L."/>
            <person name="Ma J."/>
        </authorList>
    </citation>
    <scope>NUCLEOTIDE SEQUENCE [LARGE SCALE GENOMIC DNA]</scope>
    <source>
        <strain evidence="7">CGMCC 1.12770</strain>
    </source>
</reference>
<dbReference type="PROSITE" id="PS01124">
    <property type="entry name" value="HTH_ARAC_FAMILY_2"/>
    <property type="match status" value="1"/>
</dbReference>
<evidence type="ECO:0000256" key="2">
    <source>
        <dbReference type="ARBA" id="ARBA00023125"/>
    </source>
</evidence>
<name>A0ABQ1Z1J9_9BACL</name>
<dbReference type="Pfam" id="PF12833">
    <property type="entry name" value="HTH_18"/>
    <property type="match status" value="1"/>
</dbReference>
<keyword evidence="7" id="KW-1185">Reference proteome</keyword>
<evidence type="ECO:0000259" key="5">
    <source>
        <dbReference type="PROSITE" id="PS50983"/>
    </source>
</evidence>
<dbReference type="InterPro" id="IPR020449">
    <property type="entry name" value="Tscrpt_reg_AraC-type_HTH"/>
</dbReference>
<keyword evidence="3" id="KW-0804">Transcription</keyword>
<gene>
    <name evidence="6" type="ORF">GCM10008014_09580</name>
</gene>
<dbReference type="Gene3D" id="3.40.50.1980">
    <property type="entry name" value="Nitrogenase molybdenum iron protein domain"/>
    <property type="match status" value="2"/>
</dbReference>
<evidence type="ECO:0000256" key="1">
    <source>
        <dbReference type="ARBA" id="ARBA00023015"/>
    </source>
</evidence>
<dbReference type="EMBL" id="BMFU01000001">
    <property type="protein sequence ID" value="GGH46741.1"/>
    <property type="molecule type" value="Genomic_DNA"/>
</dbReference>
<keyword evidence="1" id="KW-0805">Transcription regulation</keyword>
<sequence>MSNNTEWIAQWKSISALDSAWVSNGERHHLVNHSFLLIIDGKASWNINGQPIQVSCGELIALEKNSLVEILEVGNLDLAGFNIQFDIFSVPQEHIQTETFRWHLPSGNTYAYQKVQLTSGKLAGLIQYLNGIGLQEGESAWVTKQHLLYELLHILYLPEDEVTPEVGLQRTVTYIQEHYDQMVTRKQLAEVAGISPWHYSRKFNECYGKPPLDFLAHYRIYRAQEELVLTTATVQDVAKKSGFEDVHYFSRRFKQLTGISPKSYRQTLCQRRILSLSPLFAEALIHLGIIPNAVVVTPLLLSSHQRDFFADHEVILLEVAQYEADIELVLEAQPELIIGNVWAEEVKYKLRNDGPVLTGLPQDVEPVLHQLAVWFQREEMAQQLCLQMKQEIENAQQQLQPVIQNSSTVMVLRVEAFGYRYLGGRSHGISKLLYEQLGLALPQPLQQGNAWFNACSLELLWEADPDYLFVEIRKMQHLNADESMRKLSETLQWNELRAVKNNTVYYVDTCLWVNGHGVTGHRIILDEITKHLTSTTFVEAQ</sequence>
<dbReference type="PANTHER" id="PTHR43280:SF28">
    <property type="entry name" value="HTH-TYPE TRANSCRIPTIONAL ACTIVATOR RHAS"/>
    <property type="match status" value="1"/>
</dbReference>
<organism evidence="6 7">
    <name type="scientific">Paenibacillus silvae</name>
    <dbReference type="NCBI Taxonomy" id="1325358"/>
    <lineage>
        <taxon>Bacteria</taxon>
        <taxon>Bacillati</taxon>
        <taxon>Bacillota</taxon>
        <taxon>Bacilli</taxon>
        <taxon>Bacillales</taxon>
        <taxon>Paenibacillaceae</taxon>
        <taxon>Paenibacillus</taxon>
    </lineage>
</organism>
<dbReference type="InterPro" id="IPR002491">
    <property type="entry name" value="ABC_transptr_periplasmic_BD"/>
</dbReference>
<evidence type="ECO:0000313" key="6">
    <source>
        <dbReference type="EMBL" id="GGH46741.1"/>
    </source>
</evidence>
<feature type="domain" description="Fe/B12 periplasmic-binding" evidence="5">
    <location>
        <begin position="272"/>
        <end position="536"/>
    </location>
</feature>
<dbReference type="SUPFAM" id="SSF53807">
    <property type="entry name" value="Helical backbone' metal receptor"/>
    <property type="match status" value="1"/>
</dbReference>
<dbReference type="SUPFAM" id="SSF46689">
    <property type="entry name" value="Homeodomain-like"/>
    <property type="match status" value="2"/>
</dbReference>
<evidence type="ECO:0000256" key="3">
    <source>
        <dbReference type="ARBA" id="ARBA00023163"/>
    </source>
</evidence>
<dbReference type="PANTHER" id="PTHR43280">
    <property type="entry name" value="ARAC-FAMILY TRANSCRIPTIONAL REGULATOR"/>
    <property type="match status" value="1"/>
</dbReference>
<evidence type="ECO:0008006" key="8">
    <source>
        <dbReference type="Google" id="ProtNLM"/>
    </source>
</evidence>
<keyword evidence="2" id="KW-0238">DNA-binding</keyword>
<comment type="caution">
    <text evidence="6">The sequence shown here is derived from an EMBL/GenBank/DDBJ whole genome shotgun (WGS) entry which is preliminary data.</text>
</comment>
<dbReference type="InterPro" id="IPR018060">
    <property type="entry name" value="HTH_AraC"/>
</dbReference>